<accession>A0A4Z0JEG5</accession>
<dbReference type="AlphaFoldDB" id="A0A4Z0JEG5"/>
<evidence type="ECO:0000256" key="2">
    <source>
        <dbReference type="SAM" id="SignalP"/>
    </source>
</evidence>
<feature type="region of interest" description="Disordered" evidence="1">
    <location>
        <begin position="23"/>
        <end position="43"/>
    </location>
</feature>
<sequence>MKKQLTALLAVGVMATTMGSTSAQAATETANPTPISSSGWLHSDESQRGAFKNTYYRLKVKTPAKLAAYRAQGGAMIQRKLTLPKGTIISATKQGKYLVKTENSQAADVRYGLKAATLKKMGTVGQGTLVLKIKASQATKIKRPVYALPYGGGQLLSGGLKALSQVPKITSNQIRITADGYLEYYPNHPHVVTGDGGYQWTYAFDQRPTKSVKITKATAKGSRVFLYTKVKPAGVASSRVAKTGAHQYRVKLTNLHTPYAYTDNWLGDDTGVASLYTIGKTTAYTVIGEGFN</sequence>
<evidence type="ECO:0000256" key="1">
    <source>
        <dbReference type="SAM" id="MobiDB-lite"/>
    </source>
</evidence>
<evidence type="ECO:0000313" key="3">
    <source>
        <dbReference type="EMBL" id="TGD20399.1"/>
    </source>
</evidence>
<proteinExistence type="predicted"/>
<reference evidence="3 4" key="1">
    <citation type="submission" date="2018-10" db="EMBL/GenBank/DDBJ databases">
        <title>Lactobacillus sp. R7 and Lactobacillus sp. R19 isolated from fermented mustard green product of Taiwan.</title>
        <authorList>
            <person name="Lin S.-T."/>
        </authorList>
    </citation>
    <scope>NUCLEOTIDE SEQUENCE [LARGE SCALE GENOMIC DNA]</scope>
    <source>
        <strain evidence="3 4">BCRC 81129</strain>
    </source>
</reference>
<evidence type="ECO:0000313" key="4">
    <source>
        <dbReference type="Proteomes" id="UP000297348"/>
    </source>
</evidence>
<dbReference type="OrthoDB" id="2284251at2"/>
<dbReference type="RefSeq" id="WP_135366968.1">
    <property type="nucleotide sequence ID" value="NZ_RKLX01000001.1"/>
</dbReference>
<name>A0A4Z0JEG5_9LACO</name>
<keyword evidence="2" id="KW-0732">Signal</keyword>
<dbReference type="EMBL" id="RKLX01000001">
    <property type="protein sequence ID" value="TGD20399.1"/>
    <property type="molecule type" value="Genomic_DNA"/>
</dbReference>
<gene>
    <name evidence="3" type="ORF">EGT51_01210</name>
</gene>
<comment type="caution">
    <text evidence="3">The sequence shown here is derived from an EMBL/GenBank/DDBJ whole genome shotgun (WGS) entry which is preliminary data.</text>
</comment>
<organism evidence="3 4">
    <name type="scientific">Levilactobacillus suantsaiihabitans</name>
    <dbReference type="NCBI Taxonomy" id="2487722"/>
    <lineage>
        <taxon>Bacteria</taxon>
        <taxon>Bacillati</taxon>
        <taxon>Bacillota</taxon>
        <taxon>Bacilli</taxon>
        <taxon>Lactobacillales</taxon>
        <taxon>Lactobacillaceae</taxon>
        <taxon>Levilactobacillus</taxon>
    </lineage>
</organism>
<feature type="chain" id="PRO_5021198768" evidence="2">
    <location>
        <begin position="26"/>
        <end position="292"/>
    </location>
</feature>
<feature type="signal peptide" evidence="2">
    <location>
        <begin position="1"/>
        <end position="25"/>
    </location>
</feature>
<dbReference type="Proteomes" id="UP000297348">
    <property type="component" value="Unassembled WGS sequence"/>
</dbReference>
<keyword evidence="4" id="KW-1185">Reference proteome</keyword>
<feature type="compositionally biased region" description="Polar residues" evidence="1">
    <location>
        <begin position="23"/>
        <end position="40"/>
    </location>
</feature>
<protein>
    <submittedName>
        <fullName evidence="3">Uncharacterized protein</fullName>
    </submittedName>
</protein>